<evidence type="ECO:0000256" key="5">
    <source>
        <dbReference type="ARBA" id="ARBA00022989"/>
    </source>
</evidence>
<dbReference type="PANTHER" id="PTHR12185:SF14">
    <property type="entry name" value="CHOLESTEROL UPTAKE PROTEIN 1"/>
    <property type="match status" value="1"/>
</dbReference>
<name>A0AAW1V710_9CUCU</name>
<dbReference type="EMBL" id="JARQZJ010000121">
    <property type="protein sequence ID" value="KAK9887855.1"/>
    <property type="molecule type" value="Genomic_DNA"/>
</dbReference>
<dbReference type="InterPro" id="IPR025958">
    <property type="entry name" value="SID1_TM_fam"/>
</dbReference>
<protein>
    <submittedName>
        <fullName evidence="9">Uncharacterized protein</fullName>
    </submittedName>
</protein>
<evidence type="ECO:0000256" key="1">
    <source>
        <dbReference type="ARBA" id="ARBA00004141"/>
    </source>
</evidence>
<evidence type="ECO:0000313" key="9">
    <source>
        <dbReference type="EMBL" id="KAK9887855.1"/>
    </source>
</evidence>
<feature type="signal peptide" evidence="8">
    <location>
        <begin position="1"/>
        <end position="21"/>
    </location>
</feature>
<feature type="chain" id="PRO_5043957306" evidence="8">
    <location>
        <begin position="22"/>
        <end position="277"/>
    </location>
</feature>
<gene>
    <name evidence="9" type="ORF">WA026_000163</name>
</gene>
<keyword evidence="3" id="KW-0812">Transmembrane</keyword>
<keyword evidence="4 8" id="KW-0732">Signal</keyword>
<organism evidence="9 10">
    <name type="scientific">Henosepilachna vigintioctopunctata</name>
    <dbReference type="NCBI Taxonomy" id="420089"/>
    <lineage>
        <taxon>Eukaryota</taxon>
        <taxon>Metazoa</taxon>
        <taxon>Ecdysozoa</taxon>
        <taxon>Arthropoda</taxon>
        <taxon>Hexapoda</taxon>
        <taxon>Insecta</taxon>
        <taxon>Pterygota</taxon>
        <taxon>Neoptera</taxon>
        <taxon>Endopterygota</taxon>
        <taxon>Coleoptera</taxon>
        <taxon>Polyphaga</taxon>
        <taxon>Cucujiformia</taxon>
        <taxon>Coccinelloidea</taxon>
        <taxon>Coccinellidae</taxon>
        <taxon>Epilachninae</taxon>
        <taxon>Epilachnini</taxon>
        <taxon>Henosepilachna</taxon>
    </lineage>
</organism>
<dbReference type="Pfam" id="PF13965">
    <property type="entry name" value="SID-1_RNA_chan"/>
    <property type="match status" value="1"/>
</dbReference>
<comment type="caution">
    <text evidence="9">The sequence shown here is derived from an EMBL/GenBank/DDBJ whole genome shotgun (WGS) entry which is preliminary data.</text>
</comment>
<dbReference type="PANTHER" id="PTHR12185">
    <property type="entry name" value="SID1 TRANSMEMBRANE FAMILY MEMEBER"/>
    <property type="match status" value="1"/>
</dbReference>
<evidence type="ECO:0000256" key="8">
    <source>
        <dbReference type="SAM" id="SignalP"/>
    </source>
</evidence>
<comment type="subcellular location">
    <subcellularLocation>
        <location evidence="1">Membrane</location>
        <topology evidence="1">Multi-pass membrane protein</topology>
    </subcellularLocation>
</comment>
<keyword evidence="6" id="KW-0472">Membrane</keyword>
<dbReference type="Proteomes" id="UP001431783">
    <property type="component" value="Unassembled WGS sequence"/>
</dbReference>
<dbReference type="GO" id="GO:0005764">
    <property type="term" value="C:lysosome"/>
    <property type="evidence" value="ECO:0007669"/>
    <property type="project" value="TreeGrafter"/>
</dbReference>
<keyword evidence="10" id="KW-1185">Reference proteome</keyword>
<reference evidence="9 10" key="1">
    <citation type="submission" date="2023-03" db="EMBL/GenBank/DDBJ databases">
        <title>Genome insight into feeding habits of ladybird beetles.</title>
        <authorList>
            <person name="Li H.-S."/>
            <person name="Huang Y.-H."/>
            <person name="Pang H."/>
        </authorList>
    </citation>
    <scope>NUCLEOTIDE SEQUENCE [LARGE SCALE GENOMIC DNA]</scope>
    <source>
        <strain evidence="9">SYSU_2023b</strain>
        <tissue evidence="9">Whole body</tissue>
    </source>
</reference>
<proteinExistence type="inferred from homology"/>
<keyword evidence="5" id="KW-1133">Transmembrane helix</keyword>
<dbReference type="GO" id="GO:0051033">
    <property type="term" value="F:RNA transmembrane transporter activity"/>
    <property type="evidence" value="ECO:0007669"/>
    <property type="project" value="TreeGrafter"/>
</dbReference>
<keyword evidence="7" id="KW-0325">Glycoprotein</keyword>
<evidence type="ECO:0000256" key="4">
    <source>
        <dbReference type="ARBA" id="ARBA00022729"/>
    </source>
</evidence>
<evidence type="ECO:0000256" key="2">
    <source>
        <dbReference type="ARBA" id="ARBA00006618"/>
    </source>
</evidence>
<evidence type="ECO:0000256" key="6">
    <source>
        <dbReference type="ARBA" id="ARBA00023136"/>
    </source>
</evidence>
<comment type="similarity">
    <text evidence="2">Belongs to the SID1 family.</text>
</comment>
<evidence type="ECO:0000256" key="7">
    <source>
        <dbReference type="ARBA" id="ARBA00023180"/>
    </source>
</evidence>
<evidence type="ECO:0000313" key="10">
    <source>
        <dbReference type="Proteomes" id="UP001431783"/>
    </source>
</evidence>
<dbReference type="GO" id="GO:0005886">
    <property type="term" value="C:plasma membrane"/>
    <property type="evidence" value="ECO:0007669"/>
    <property type="project" value="TreeGrafter"/>
</dbReference>
<accession>A0AAW1V710</accession>
<dbReference type="GO" id="GO:0003725">
    <property type="term" value="F:double-stranded RNA binding"/>
    <property type="evidence" value="ECO:0007669"/>
    <property type="project" value="TreeGrafter"/>
</dbReference>
<dbReference type="AlphaFoldDB" id="A0AAW1V710"/>
<sequence length="277" mass="31558">MHTFVRKCLILAVLAVLKVCSIDVSDNFMRVEVINGKLDGSTVSVRLNNTIEYLIHYPESTTHNPYRIRVWSKEALPSDPILVVVHQENKVLSWEVPLKQPIGKHDEVYFRNTSRTLCHIAMKNLSSLSKTDLMKHEQNESFSQQFLATITTQSDATIDAHIEAIEELNFHVKLNVNYSMTITCSESRYVYYKFDESTEAVLIQITSPDDVCLAISVQDSYCPVFDLNQDIKYEGKYLSMTRKGAMTVTRNEFDEGFSWSSLPNLVITSVAKKLKGC</sequence>
<evidence type="ECO:0000256" key="3">
    <source>
        <dbReference type="ARBA" id="ARBA00022692"/>
    </source>
</evidence>